<sequence>MASMDQLELAARLPRFRSRAARDAIVGALGYPNRWQERSLAAAAADRFEALLAEEVRDGIRPGLLFDARDALAAGMRSFARGTLARRLRQLRPVQILARGSKARPFDALVRASDGRSVAVVVRPMPTGEARLDIYRALRGAIERAGGSAALAALLLVDPLTGASQSIRLDEIARLQRGSTAA</sequence>
<name>E6PDE3_9ZZZZ</name>
<dbReference type="AlphaFoldDB" id="E6PDE3"/>
<evidence type="ECO:0000313" key="1">
    <source>
        <dbReference type="EMBL" id="CBH74478.1"/>
    </source>
</evidence>
<comment type="caution">
    <text evidence="1">The sequence shown here is derived from an EMBL/GenBank/DDBJ whole genome shotgun (WGS) entry which is preliminary data.</text>
</comment>
<organism evidence="1">
    <name type="scientific">mine drainage metagenome</name>
    <dbReference type="NCBI Taxonomy" id="410659"/>
    <lineage>
        <taxon>unclassified sequences</taxon>
        <taxon>metagenomes</taxon>
        <taxon>ecological metagenomes</taxon>
    </lineage>
</organism>
<dbReference type="EMBL" id="CABL01000002">
    <property type="protein sequence ID" value="CBH74478.1"/>
    <property type="molecule type" value="Genomic_DNA"/>
</dbReference>
<gene>
    <name evidence="1" type="ORF">CARN1_1580</name>
</gene>
<proteinExistence type="predicted"/>
<protein>
    <submittedName>
        <fullName evidence="1">Uncharacterized protein</fullName>
    </submittedName>
</protein>
<reference evidence="1" key="1">
    <citation type="submission" date="2009-10" db="EMBL/GenBank/DDBJ databases">
        <title>Diversity of trophic interactions inside an arsenic-rich microbial ecosystem.</title>
        <authorList>
            <person name="Bertin P.N."/>
            <person name="Heinrich-Salmeron A."/>
            <person name="Pelletier E."/>
            <person name="Goulhen-Chollet F."/>
            <person name="Arsene-Ploetze F."/>
            <person name="Gallien S."/>
            <person name="Calteau A."/>
            <person name="Vallenet D."/>
            <person name="Casiot C."/>
            <person name="Chane-Woon-Ming B."/>
            <person name="Giloteaux L."/>
            <person name="Barakat M."/>
            <person name="Bonnefoy V."/>
            <person name="Bruneel O."/>
            <person name="Chandler M."/>
            <person name="Cleiss J."/>
            <person name="Duran R."/>
            <person name="Elbaz-Poulichet F."/>
            <person name="Fonknechten N."/>
            <person name="Lauga B."/>
            <person name="Mornico D."/>
            <person name="Ortet P."/>
            <person name="Schaeffer C."/>
            <person name="Siguier P."/>
            <person name="Alexander Thil Smith A."/>
            <person name="Van Dorsselaer A."/>
            <person name="Weissenbach J."/>
            <person name="Medigue C."/>
            <person name="Le Paslier D."/>
        </authorList>
    </citation>
    <scope>NUCLEOTIDE SEQUENCE</scope>
</reference>
<accession>E6PDE3</accession>